<feature type="active site" description="Charge relay system" evidence="1">
    <location>
        <position position="393"/>
    </location>
</feature>
<reference evidence="5 6" key="1">
    <citation type="submission" date="2018-10" db="EMBL/GenBank/DDBJ databases">
        <title>Genome sequencing of Mucilaginibacter sp. HYN0043.</title>
        <authorList>
            <person name="Kim M."/>
            <person name="Yi H."/>
        </authorList>
    </citation>
    <scope>NUCLEOTIDE SEQUENCE [LARGE SCALE GENOMIC DNA]</scope>
    <source>
        <strain evidence="5 6">HYN0043</strain>
    </source>
</reference>
<dbReference type="Gene3D" id="3.40.50.1820">
    <property type="entry name" value="alpha/beta hydrolase"/>
    <property type="match status" value="1"/>
</dbReference>
<dbReference type="GO" id="GO:0005976">
    <property type="term" value="P:polysaccharide metabolic process"/>
    <property type="evidence" value="ECO:0007669"/>
    <property type="project" value="TreeGrafter"/>
</dbReference>
<keyword evidence="3" id="KW-0732">Signal</keyword>
<evidence type="ECO:0000256" key="1">
    <source>
        <dbReference type="PIRSR" id="PIRSR639069-1"/>
    </source>
</evidence>
<feature type="active site" description="Charge relay system" evidence="1">
    <location>
        <position position="423"/>
    </location>
</feature>
<dbReference type="OrthoDB" id="3668964at2"/>
<feature type="domain" description="Acetyl xylan esterase" evidence="4">
    <location>
        <begin position="143"/>
        <end position="431"/>
    </location>
</feature>
<protein>
    <recommendedName>
        <fullName evidence="4">Acetyl xylan esterase domain-containing protein</fullName>
    </recommendedName>
</protein>
<dbReference type="InterPro" id="IPR029058">
    <property type="entry name" value="AB_hydrolase_fold"/>
</dbReference>
<feature type="active site" description="Nucleophile" evidence="1">
    <location>
        <position position="307"/>
    </location>
</feature>
<sequence>MNIFKSPIAILVGAVLLFTGTVQAGIKPNPPKKNIITADEEVSTTLTPHSKDALFSDNASYTFDVKNGYNTVQEGKVSYRVTTPTGVLVAKDSVSVKIAARSSNSYNFNIPAMKPGFYKINFMINVSDYDDTTRRVFGIRPQEIRSNHSRPADFDTFWQTAKDQLAAVKPDFKMTEKPEMEKDNRLAYLIEMRSLDNIIVRGWLTIPKAGPKGRKFSVLVGLPGYQVNLMPMFGPDEDIAVITLNVRGQGNSRDVVHTKREDFITLNVEDKNKYVMRGVIMDCIRVIDFIYSRPELDHNRIEVSGGSMGGYLVAALTGLDSRVNIASAQNPILCDIRNLVGSVEWPVYDFKKYAAEKPGLSFDKILDNLDYYDIKNFAPNIKAPILVGVGLLDHLAPPNNEFAFYNNIPAKNKKIMVFKDLGHEVPMDYVMQEGHWMRDTFGLF</sequence>
<dbReference type="InterPro" id="IPR008391">
    <property type="entry name" value="AXE1_dom"/>
</dbReference>
<keyword evidence="6" id="KW-1185">Reference proteome</keyword>
<proteinExistence type="predicted"/>
<dbReference type="EMBL" id="CP032869">
    <property type="protein sequence ID" value="AYL93946.1"/>
    <property type="molecule type" value="Genomic_DNA"/>
</dbReference>
<evidence type="ECO:0000313" key="6">
    <source>
        <dbReference type="Proteomes" id="UP000270046"/>
    </source>
</evidence>
<dbReference type="RefSeq" id="WP_119407667.1">
    <property type="nucleotide sequence ID" value="NZ_CP032869.1"/>
</dbReference>
<gene>
    <name evidence="5" type="ORF">HYN43_000965</name>
</gene>
<dbReference type="Proteomes" id="UP000270046">
    <property type="component" value="Chromosome"/>
</dbReference>
<feature type="binding site" evidence="2">
    <location>
        <position position="225"/>
    </location>
    <ligand>
        <name>substrate</name>
    </ligand>
</feature>
<dbReference type="GO" id="GO:0052689">
    <property type="term" value="F:carboxylic ester hydrolase activity"/>
    <property type="evidence" value="ECO:0007669"/>
    <property type="project" value="TreeGrafter"/>
</dbReference>
<evidence type="ECO:0000256" key="3">
    <source>
        <dbReference type="SAM" id="SignalP"/>
    </source>
</evidence>
<dbReference type="KEGG" id="muh:HYN43_000965"/>
<dbReference type="InterPro" id="IPR039069">
    <property type="entry name" value="CE7"/>
</dbReference>
<evidence type="ECO:0000259" key="4">
    <source>
        <dbReference type="Pfam" id="PF05448"/>
    </source>
</evidence>
<evidence type="ECO:0000256" key="2">
    <source>
        <dbReference type="PIRSR" id="PIRSR639069-2"/>
    </source>
</evidence>
<feature type="signal peptide" evidence="3">
    <location>
        <begin position="1"/>
        <end position="24"/>
    </location>
</feature>
<dbReference type="AlphaFoldDB" id="A0A494VH41"/>
<dbReference type="PANTHER" id="PTHR40111">
    <property type="entry name" value="CEPHALOSPORIN-C DEACETYLASE"/>
    <property type="match status" value="1"/>
</dbReference>
<accession>A0A494VH41</accession>
<dbReference type="Pfam" id="PF05448">
    <property type="entry name" value="AXE1"/>
    <property type="match status" value="1"/>
</dbReference>
<dbReference type="PANTHER" id="PTHR40111:SF1">
    <property type="entry name" value="CEPHALOSPORIN-C DEACETYLASE"/>
    <property type="match status" value="1"/>
</dbReference>
<name>A0A494VH41_9SPHI</name>
<organism evidence="5 6">
    <name type="scientific">Mucilaginibacter celer</name>
    <dbReference type="NCBI Taxonomy" id="2305508"/>
    <lineage>
        <taxon>Bacteria</taxon>
        <taxon>Pseudomonadati</taxon>
        <taxon>Bacteroidota</taxon>
        <taxon>Sphingobacteriia</taxon>
        <taxon>Sphingobacteriales</taxon>
        <taxon>Sphingobacteriaceae</taxon>
        <taxon>Mucilaginibacter</taxon>
    </lineage>
</organism>
<evidence type="ECO:0000313" key="5">
    <source>
        <dbReference type="EMBL" id="AYL93946.1"/>
    </source>
</evidence>
<feature type="chain" id="PRO_5019726505" description="Acetyl xylan esterase domain-containing protein" evidence="3">
    <location>
        <begin position="25"/>
        <end position="444"/>
    </location>
</feature>
<dbReference type="SUPFAM" id="SSF53474">
    <property type="entry name" value="alpha/beta-Hydrolases"/>
    <property type="match status" value="1"/>
</dbReference>